<dbReference type="InterPro" id="IPR012337">
    <property type="entry name" value="RNaseH-like_sf"/>
</dbReference>
<name>A0ABR2DHL2_9ROSI</name>
<evidence type="ECO:0000313" key="2">
    <source>
        <dbReference type="Proteomes" id="UP001472677"/>
    </source>
</evidence>
<proteinExistence type="predicted"/>
<comment type="caution">
    <text evidence="1">The sequence shown here is derived from an EMBL/GenBank/DDBJ whole genome shotgun (WGS) entry which is preliminary data.</text>
</comment>
<protein>
    <recommendedName>
        <fullName evidence="3">DUF659 domain-containing protein</fullName>
    </recommendedName>
</protein>
<evidence type="ECO:0008006" key="3">
    <source>
        <dbReference type="Google" id="ProtNLM"/>
    </source>
</evidence>
<evidence type="ECO:0000313" key="1">
    <source>
        <dbReference type="EMBL" id="KAK8538889.1"/>
    </source>
</evidence>
<reference evidence="1 2" key="1">
    <citation type="journal article" date="2024" name="G3 (Bethesda)">
        <title>Genome assembly of Hibiscus sabdariffa L. provides insights into metabolisms of medicinal natural products.</title>
        <authorList>
            <person name="Kim T."/>
        </authorList>
    </citation>
    <scope>NUCLEOTIDE SEQUENCE [LARGE SCALE GENOMIC DNA]</scope>
    <source>
        <strain evidence="1">TK-2024</strain>
        <tissue evidence="1">Old leaves</tissue>
    </source>
</reference>
<sequence>MFMYAKYFTRREKTGANIAEFLLESIEEVGSSNVLQVITDNAENWDECTKALGKEEVVTIIDDEFWEEVDNILVITQPIYSMMRFADGKGEKMGEFYEKIDCMIGEIRDILLSNNKNVGDYAKMEEILVSRWEKMNITMNCLGFSLNPFFYDYKYLNVEAPGGIARRAPNQDREVVARVLKAFDRIGEDENEKAELRKQLAKFQNMQGMFGTTHARIDTTMMSPIFGGPIMVRKLELTENASNLLVVIQQRKCGALNLTFTTSKEID</sequence>
<dbReference type="SUPFAM" id="SSF53098">
    <property type="entry name" value="Ribonuclease H-like"/>
    <property type="match status" value="1"/>
</dbReference>
<dbReference type="EMBL" id="JBBPBM010000027">
    <property type="protein sequence ID" value="KAK8538889.1"/>
    <property type="molecule type" value="Genomic_DNA"/>
</dbReference>
<gene>
    <name evidence="1" type="ORF">V6N12_034596</name>
</gene>
<organism evidence="1 2">
    <name type="scientific">Hibiscus sabdariffa</name>
    <name type="common">roselle</name>
    <dbReference type="NCBI Taxonomy" id="183260"/>
    <lineage>
        <taxon>Eukaryota</taxon>
        <taxon>Viridiplantae</taxon>
        <taxon>Streptophyta</taxon>
        <taxon>Embryophyta</taxon>
        <taxon>Tracheophyta</taxon>
        <taxon>Spermatophyta</taxon>
        <taxon>Magnoliopsida</taxon>
        <taxon>eudicotyledons</taxon>
        <taxon>Gunneridae</taxon>
        <taxon>Pentapetalae</taxon>
        <taxon>rosids</taxon>
        <taxon>malvids</taxon>
        <taxon>Malvales</taxon>
        <taxon>Malvaceae</taxon>
        <taxon>Malvoideae</taxon>
        <taxon>Hibiscus</taxon>
    </lineage>
</organism>
<dbReference type="Proteomes" id="UP001472677">
    <property type="component" value="Unassembled WGS sequence"/>
</dbReference>
<accession>A0ABR2DHL2</accession>
<keyword evidence="2" id="KW-1185">Reference proteome</keyword>